<keyword evidence="2" id="KW-1185">Reference proteome</keyword>
<dbReference type="InterPro" id="IPR037481">
    <property type="entry name" value="LacX"/>
</dbReference>
<dbReference type="Gene3D" id="2.70.98.10">
    <property type="match status" value="1"/>
</dbReference>
<dbReference type="Pfam" id="PF01263">
    <property type="entry name" value="Aldose_epim"/>
    <property type="match status" value="1"/>
</dbReference>
<evidence type="ECO:0000313" key="1">
    <source>
        <dbReference type="EMBL" id="MBZ5752370.1"/>
    </source>
</evidence>
<protein>
    <submittedName>
        <fullName evidence="1">Aldose 1-epimerase family protein</fullName>
    </submittedName>
</protein>
<dbReference type="PANTHER" id="PTHR11122:SF13">
    <property type="entry name" value="GLUCOSE-6-PHOSPHATE 1-EPIMERASE"/>
    <property type="match status" value="1"/>
</dbReference>
<sequence length="291" mass="33745">MNTILKNGVAMAEIKKAGAEIVSFKRLEDGTEYMWNGDETFWPSHAPVLFPIVCAVVNGEIRVDGKTYQIGNHGFAKWSEFELVEESDTKAVFKLTYNEETLTKYPFKFDLFITYTLVENKLEVKYKVDNIDDKDIYFQIGTHPGFNCPLDKDTQFEDYYLEFEKEETLERFFMDKTNVVISGKSDTLIKDSKILPLTHELFYEGALVFKNINSSKVTLKSKKSAKNVVLSYENLPTMGIWQPKNAPFVCIEPWYGLADTDDYTGEFKDRDRMIHLKRDESFECLHVIEMN</sequence>
<dbReference type="EMBL" id="JAIQUM010000053">
    <property type="protein sequence ID" value="MBZ5752370.1"/>
    <property type="molecule type" value="Genomic_DNA"/>
</dbReference>
<comment type="caution">
    <text evidence="1">The sequence shown here is derived from an EMBL/GenBank/DDBJ whole genome shotgun (WGS) entry which is preliminary data.</text>
</comment>
<organism evidence="1 2">
    <name type="scientific">Metabacillus rhizolycopersici</name>
    <dbReference type="NCBI Taxonomy" id="2875709"/>
    <lineage>
        <taxon>Bacteria</taxon>
        <taxon>Bacillati</taxon>
        <taxon>Bacillota</taxon>
        <taxon>Bacilli</taxon>
        <taxon>Bacillales</taxon>
        <taxon>Bacillaceae</taxon>
        <taxon>Metabacillus</taxon>
    </lineage>
</organism>
<gene>
    <name evidence="1" type="ORF">K9V48_19465</name>
</gene>
<reference evidence="1" key="1">
    <citation type="submission" date="2024-05" db="EMBL/GenBank/DDBJ databases">
        <title>Metabacillus sp. nov., isolated from the rhizosphere soil of tomato plants.</title>
        <authorList>
            <person name="Ma R."/>
        </authorList>
    </citation>
    <scope>NUCLEOTIDE SEQUENCE</scope>
    <source>
        <strain evidence="1">DBTR6</strain>
    </source>
</reference>
<evidence type="ECO:0000313" key="2">
    <source>
        <dbReference type="Proteomes" id="UP001165287"/>
    </source>
</evidence>
<accession>A0ABS7UVN8</accession>
<dbReference type="Proteomes" id="UP001165287">
    <property type="component" value="Unassembled WGS sequence"/>
</dbReference>
<dbReference type="InterPro" id="IPR011013">
    <property type="entry name" value="Gal_mutarotase_sf_dom"/>
</dbReference>
<proteinExistence type="predicted"/>
<dbReference type="CDD" id="cd09024">
    <property type="entry name" value="Aldose_epim_lacX"/>
    <property type="match status" value="1"/>
</dbReference>
<dbReference type="SUPFAM" id="SSF74650">
    <property type="entry name" value="Galactose mutarotase-like"/>
    <property type="match status" value="1"/>
</dbReference>
<dbReference type="InterPro" id="IPR014718">
    <property type="entry name" value="GH-type_carb-bd"/>
</dbReference>
<dbReference type="PANTHER" id="PTHR11122">
    <property type="entry name" value="APOSPORY-ASSOCIATED PROTEIN C-RELATED"/>
    <property type="match status" value="1"/>
</dbReference>
<dbReference type="InterPro" id="IPR008183">
    <property type="entry name" value="Aldose_1/G6P_1-epimerase"/>
</dbReference>
<dbReference type="RefSeq" id="WP_224140824.1">
    <property type="nucleotide sequence ID" value="NZ_JAIQUM010000053.1"/>
</dbReference>
<name>A0ABS7UVN8_9BACI</name>